<dbReference type="InParanoid" id="A0A0V0QMW2"/>
<evidence type="ECO:0000313" key="2">
    <source>
        <dbReference type="EMBL" id="KRX03572.1"/>
    </source>
</evidence>
<evidence type="ECO:0000313" key="3">
    <source>
        <dbReference type="Proteomes" id="UP000054937"/>
    </source>
</evidence>
<reference evidence="2 3" key="1">
    <citation type="journal article" date="2015" name="Sci. Rep.">
        <title>Genome of the facultative scuticociliatosis pathogen Pseudocohnilembus persalinus provides insight into its virulence through horizontal gene transfer.</title>
        <authorList>
            <person name="Xiong J."/>
            <person name="Wang G."/>
            <person name="Cheng J."/>
            <person name="Tian M."/>
            <person name="Pan X."/>
            <person name="Warren A."/>
            <person name="Jiang C."/>
            <person name="Yuan D."/>
            <person name="Miao W."/>
        </authorList>
    </citation>
    <scope>NUCLEOTIDE SEQUENCE [LARGE SCALE GENOMIC DNA]</scope>
    <source>
        <strain evidence="2">36N120E</strain>
    </source>
</reference>
<feature type="transmembrane region" description="Helical" evidence="1">
    <location>
        <begin position="104"/>
        <end position="125"/>
    </location>
</feature>
<comment type="caution">
    <text evidence="2">The sequence shown here is derived from an EMBL/GenBank/DDBJ whole genome shotgun (WGS) entry which is preliminary data.</text>
</comment>
<protein>
    <recommendedName>
        <fullName evidence="4">Transmembrane protein</fullName>
    </recommendedName>
</protein>
<feature type="transmembrane region" description="Helical" evidence="1">
    <location>
        <begin position="237"/>
        <end position="256"/>
    </location>
</feature>
<dbReference type="AlphaFoldDB" id="A0A0V0QMW2"/>
<gene>
    <name evidence="2" type="ORF">PPERSA_04124</name>
</gene>
<keyword evidence="1" id="KW-0472">Membrane</keyword>
<keyword evidence="3" id="KW-1185">Reference proteome</keyword>
<evidence type="ECO:0008006" key="4">
    <source>
        <dbReference type="Google" id="ProtNLM"/>
    </source>
</evidence>
<dbReference type="Proteomes" id="UP000054937">
    <property type="component" value="Unassembled WGS sequence"/>
</dbReference>
<name>A0A0V0QMW2_PSEPJ</name>
<evidence type="ECO:0000256" key="1">
    <source>
        <dbReference type="SAM" id="Phobius"/>
    </source>
</evidence>
<accession>A0A0V0QMW2</accession>
<sequence length="363" mass="42483">MEAGIINGIIFTPIIIYLVYYISNNIMMKVSDQLEQQPKNYSEYVSFAMKDQNKYYRISMINYSVLCKSFCTMGFEYGCKEQNISIFLLLATVIPLVQLRKIQALKLTCFFGNLLMFAIVLVFIYKSGVIINNKYQRNDQFLEDYNWFNIKKSHIIIGTILNACEGMVNDEQTQNNDIQENYQNNENQEEQSLYQNNNHQFNKKDENIQVQEKSQQYQYLQQKSQDSQDEQYSVQTYIYFCIIRLILTVLIVFAATQIKEAAAFFSFADGKCYDKFNNCLNEDQCLEEFIEINNDCQFAYADQSVMSDTFDDQCVENYYENTSNKLSQEYISCINSKCNIFINSQALTFGILVLLYLMGILMI</sequence>
<organism evidence="2 3">
    <name type="scientific">Pseudocohnilembus persalinus</name>
    <name type="common">Ciliate</name>
    <dbReference type="NCBI Taxonomy" id="266149"/>
    <lineage>
        <taxon>Eukaryota</taxon>
        <taxon>Sar</taxon>
        <taxon>Alveolata</taxon>
        <taxon>Ciliophora</taxon>
        <taxon>Intramacronucleata</taxon>
        <taxon>Oligohymenophorea</taxon>
        <taxon>Scuticociliatia</taxon>
        <taxon>Philasterida</taxon>
        <taxon>Pseudocohnilembidae</taxon>
        <taxon>Pseudocohnilembus</taxon>
    </lineage>
</organism>
<feature type="transmembrane region" description="Helical" evidence="1">
    <location>
        <begin position="340"/>
        <end position="362"/>
    </location>
</feature>
<keyword evidence="1" id="KW-0812">Transmembrane</keyword>
<keyword evidence="1" id="KW-1133">Transmembrane helix</keyword>
<feature type="transmembrane region" description="Helical" evidence="1">
    <location>
        <begin position="6"/>
        <end position="23"/>
    </location>
</feature>
<proteinExistence type="predicted"/>
<dbReference type="EMBL" id="LDAU01000129">
    <property type="protein sequence ID" value="KRX03572.1"/>
    <property type="molecule type" value="Genomic_DNA"/>
</dbReference>